<evidence type="ECO:0000256" key="2">
    <source>
        <dbReference type="ARBA" id="ARBA00022801"/>
    </source>
</evidence>
<dbReference type="Proteomes" id="UP000186513">
    <property type="component" value="Unassembled WGS sequence"/>
</dbReference>
<name>A0A1K2H9M3_9NEIS</name>
<evidence type="ECO:0000256" key="1">
    <source>
        <dbReference type="ARBA" id="ARBA00005953"/>
    </source>
</evidence>
<proteinExistence type="inferred from homology"/>
<evidence type="ECO:0000313" key="3">
    <source>
        <dbReference type="EMBL" id="SFZ73495.1"/>
    </source>
</evidence>
<dbReference type="Pfam" id="PF13279">
    <property type="entry name" value="4HBT_2"/>
    <property type="match status" value="1"/>
</dbReference>
<evidence type="ECO:0000313" key="4">
    <source>
        <dbReference type="Proteomes" id="UP000186513"/>
    </source>
</evidence>
<keyword evidence="4" id="KW-1185">Reference proteome</keyword>
<keyword evidence="2 3" id="KW-0378">Hydrolase</keyword>
<dbReference type="AlphaFoldDB" id="A0A1K2H9M3"/>
<dbReference type="PANTHER" id="PTHR31793:SF27">
    <property type="entry name" value="NOVEL THIOESTERASE SUPERFAMILY DOMAIN AND SAPOSIN A-TYPE DOMAIN CONTAINING PROTEIN (0610012H03RIK)"/>
    <property type="match status" value="1"/>
</dbReference>
<dbReference type="CDD" id="cd00586">
    <property type="entry name" value="4HBT"/>
    <property type="match status" value="1"/>
</dbReference>
<dbReference type="GO" id="GO:0047617">
    <property type="term" value="F:fatty acyl-CoA hydrolase activity"/>
    <property type="evidence" value="ECO:0007669"/>
    <property type="project" value="TreeGrafter"/>
</dbReference>
<reference evidence="3 4" key="1">
    <citation type="submission" date="2016-11" db="EMBL/GenBank/DDBJ databases">
        <authorList>
            <person name="Jaros S."/>
            <person name="Januszkiewicz K."/>
            <person name="Wedrychowicz H."/>
        </authorList>
    </citation>
    <scope>NUCLEOTIDE SEQUENCE [LARGE SCALE GENOMIC DNA]</scope>
    <source>
        <strain evidence="3 4">DSM 18899</strain>
    </source>
</reference>
<dbReference type="RefSeq" id="WP_072427402.1">
    <property type="nucleotide sequence ID" value="NZ_FPKR01000003.1"/>
</dbReference>
<dbReference type="Gene3D" id="3.10.129.10">
    <property type="entry name" value="Hotdog Thioesterase"/>
    <property type="match status" value="1"/>
</dbReference>
<dbReference type="SUPFAM" id="SSF54637">
    <property type="entry name" value="Thioesterase/thiol ester dehydrase-isomerase"/>
    <property type="match status" value="1"/>
</dbReference>
<gene>
    <name evidence="3" type="ORF">SAMN02745887_00856</name>
</gene>
<dbReference type="InterPro" id="IPR050563">
    <property type="entry name" value="4-hydroxybenzoyl-CoA_TE"/>
</dbReference>
<dbReference type="OrthoDB" id="9799036at2"/>
<dbReference type="PANTHER" id="PTHR31793">
    <property type="entry name" value="4-HYDROXYBENZOYL-COA THIOESTERASE FAMILY MEMBER"/>
    <property type="match status" value="1"/>
</dbReference>
<dbReference type="EMBL" id="FPKR01000003">
    <property type="protein sequence ID" value="SFZ73495.1"/>
    <property type="molecule type" value="Genomic_DNA"/>
</dbReference>
<sequence>MTAFRHSLEVRWADCDANQHVRHSAYADFCTHARIEWLRAAGFGFEQFQRDAFGPVIFKESTEYFKELKMSERLTIAVQVAALSTDGSRFSIRHDIYKEDGRLAARHEVSGAWLDLRARKLTAPPERLLAIFADLERTADFSEIALKPATSDGA</sequence>
<comment type="similarity">
    <text evidence="1">Belongs to the 4-hydroxybenzoyl-CoA thioesterase family.</text>
</comment>
<protein>
    <submittedName>
        <fullName evidence="3">Acyl-CoA thioester hydrolase</fullName>
    </submittedName>
</protein>
<dbReference type="STRING" id="1121279.SAMN02745887_00856"/>
<dbReference type="InterPro" id="IPR029069">
    <property type="entry name" value="HotDog_dom_sf"/>
</dbReference>
<organism evidence="3 4">
    <name type="scientific">Chitinimonas taiwanensis DSM 18899</name>
    <dbReference type="NCBI Taxonomy" id="1121279"/>
    <lineage>
        <taxon>Bacteria</taxon>
        <taxon>Pseudomonadati</taxon>
        <taxon>Pseudomonadota</taxon>
        <taxon>Betaproteobacteria</taxon>
        <taxon>Neisseriales</taxon>
        <taxon>Chitinibacteraceae</taxon>
        <taxon>Chitinimonas</taxon>
    </lineage>
</organism>
<accession>A0A1K2H9M3</accession>